<keyword evidence="2" id="KW-1185">Reference proteome</keyword>
<proteinExistence type="predicted"/>
<dbReference type="AlphaFoldDB" id="A0A7W7D8Q7"/>
<dbReference type="RefSeq" id="WP_184881986.1">
    <property type="nucleotide sequence ID" value="NZ_BOOV01000048.1"/>
</dbReference>
<evidence type="ECO:0000313" key="2">
    <source>
        <dbReference type="Proteomes" id="UP000542210"/>
    </source>
</evidence>
<protein>
    <submittedName>
        <fullName evidence="1">Uncharacterized protein</fullName>
    </submittedName>
</protein>
<name>A0A7W7D8Q7_9ACTN</name>
<dbReference type="EMBL" id="JACHND010000001">
    <property type="protein sequence ID" value="MBB4702312.1"/>
    <property type="molecule type" value="Genomic_DNA"/>
</dbReference>
<comment type="caution">
    <text evidence="1">The sequence shown here is derived from an EMBL/GenBank/DDBJ whole genome shotgun (WGS) entry which is preliminary data.</text>
</comment>
<gene>
    <name evidence="1" type="ORF">BJ982_003856</name>
</gene>
<accession>A0A7W7D8Q7</accession>
<organism evidence="1 2">
    <name type="scientific">Sphaerisporangium siamense</name>
    <dbReference type="NCBI Taxonomy" id="795645"/>
    <lineage>
        <taxon>Bacteria</taxon>
        <taxon>Bacillati</taxon>
        <taxon>Actinomycetota</taxon>
        <taxon>Actinomycetes</taxon>
        <taxon>Streptosporangiales</taxon>
        <taxon>Streptosporangiaceae</taxon>
        <taxon>Sphaerisporangium</taxon>
    </lineage>
</organism>
<dbReference type="Proteomes" id="UP000542210">
    <property type="component" value="Unassembled WGS sequence"/>
</dbReference>
<reference evidence="1 2" key="1">
    <citation type="submission" date="2020-08" db="EMBL/GenBank/DDBJ databases">
        <title>Sequencing the genomes of 1000 actinobacteria strains.</title>
        <authorList>
            <person name="Klenk H.-P."/>
        </authorList>
    </citation>
    <scope>NUCLEOTIDE SEQUENCE [LARGE SCALE GENOMIC DNA]</scope>
    <source>
        <strain evidence="1 2">DSM 45784</strain>
    </source>
</reference>
<sequence>MAERTPPTSDAPTSIFTFGLRSGAALVIDLIRIYGFDIARTIIDMHTEETFDEAELELFSAALYDAVLQIQATREAVAPDDPSAMPAPTATSCGDSSCRICPAVGGQPS</sequence>
<evidence type="ECO:0000313" key="1">
    <source>
        <dbReference type="EMBL" id="MBB4702312.1"/>
    </source>
</evidence>